<comment type="caution">
    <text evidence="1">The sequence shown here is derived from an EMBL/GenBank/DDBJ whole genome shotgun (WGS) entry which is preliminary data.</text>
</comment>
<reference evidence="1" key="1">
    <citation type="submission" date="2018-11" db="EMBL/GenBank/DDBJ databases">
        <authorList>
            <consortium name="Pathogen Informatics"/>
        </authorList>
    </citation>
    <scope>NUCLEOTIDE SEQUENCE</scope>
</reference>
<name>A0A3S5AMT7_9PLAT</name>
<evidence type="ECO:0000313" key="2">
    <source>
        <dbReference type="Proteomes" id="UP000784294"/>
    </source>
</evidence>
<gene>
    <name evidence="1" type="ORF">PXEA_LOCUS21124</name>
</gene>
<dbReference type="AlphaFoldDB" id="A0A3S5AMT7"/>
<evidence type="ECO:0000313" key="1">
    <source>
        <dbReference type="EMBL" id="VEL27684.1"/>
    </source>
</evidence>
<accession>A0A3S5AMT7</accession>
<dbReference type="Proteomes" id="UP000784294">
    <property type="component" value="Unassembled WGS sequence"/>
</dbReference>
<sequence length="125" mass="13498">MLMPLPLERLSTQPASLHASSQNCPASGRRGVKISIETVGNMLLILPTPSRRQGTSDASYRRSVEGTDVMSALFGNWNLSPTVASAVCPHMRRHASWTWSCNTEANQTYLPIGSTSGTGELRPDA</sequence>
<proteinExistence type="predicted"/>
<protein>
    <submittedName>
        <fullName evidence="1">Uncharacterized protein</fullName>
    </submittedName>
</protein>
<organism evidence="1 2">
    <name type="scientific">Protopolystoma xenopodis</name>
    <dbReference type="NCBI Taxonomy" id="117903"/>
    <lineage>
        <taxon>Eukaryota</taxon>
        <taxon>Metazoa</taxon>
        <taxon>Spiralia</taxon>
        <taxon>Lophotrochozoa</taxon>
        <taxon>Platyhelminthes</taxon>
        <taxon>Monogenea</taxon>
        <taxon>Polyopisthocotylea</taxon>
        <taxon>Polystomatidea</taxon>
        <taxon>Polystomatidae</taxon>
        <taxon>Protopolystoma</taxon>
    </lineage>
</organism>
<keyword evidence="2" id="KW-1185">Reference proteome</keyword>
<dbReference type="EMBL" id="CAAALY010089039">
    <property type="protein sequence ID" value="VEL27684.1"/>
    <property type="molecule type" value="Genomic_DNA"/>
</dbReference>